<dbReference type="SUPFAM" id="SSF46689">
    <property type="entry name" value="Homeodomain-like"/>
    <property type="match status" value="1"/>
</dbReference>
<feature type="compositionally biased region" description="Acidic residues" evidence="1">
    <location>
        <begin position="26"/>
        <end position="41"/>
    </location>
</feature>
<accession>A0A9P7Y790</accession>
<protein>
    <recommendedName>
        <fullName evidence="4">Myb-like domain-containing protein</fullName>
    </recommendedName>
</protein>
<proteinExistence type="predicted"/>
<gene>
    <name evidence="2" type="ORF">BJ875DRAFT_490478</name>
</gene>
<dbReference type="InterPro" id="IPR009057">
    <property type="entry name" value="Homeodomain-like_sf"/>
</dbReference>
<reference evidence="2" key="1">
    <citation type="journal article" date="2021" name="IMA Fungus">
        <title>Genomic characterization of three marine fungi, including Emericellopsis atlantica sp. nov. with signatures of a generalist lifestyle and marine biomass degradation.</title>
        <authorList>
            <person name="Hagestad O.C."/>
            <person name="Hou L."/>
            <person name="Andersen J.H."/>
            <person name="Hansen E.H."/>
            <person name="Altermark B."/>
            <person name="Li C."/>
            <person name="Kuhnert E."/>
            <person name="Cox R.J."/>
            <person name="Crous P.W."/>
            <person name="Spatafora J.W."/>
            <person name="Lail K."/>
            <person name="Amirebrahimi M."/>
            <person name="Lipzen A."/>
            <person name="Pangilinan J."/>
            <person name="Andreopoulos W."/>
            <person name="Hayes R.D."/>
            <person name="Ng V."/>
            <person name="Grigoriev I.V."/>
            <person name="Jackson S.A."/>
            <person name="Sutton T.D.S."/>
            <person name="Dobson A.D.W."/>
            <person name="Rama T."/>
        </authorList>
    </citation>
    <scope>NUCLEOTIDE SEQUENCE</scope>
    <source>
        <strain evidence="2">TRa018bII</strain>
    </source>
</reference>
<evidence type="ECO:0008006" key="4">
    <source>
        <dbReference type="Google" id="ProtNLM"/>
    </source>
</evidence>
<comment type="caution">
    <text evidence="2">The sequence shown here is derived from an EMBL/GenBank/DDBJ whole genome shotgun (WGS) entry which is preliminary data.</text>
</comment>
<dbReference type="OrthoDB" id="3562657at2759"/>
<organism evidence="2 3">
    <name type="scientific">Amylocarpus encephaloides</name>
    <dbReference type="NCBI Taxonomy" id="45428"/>
    <lineage>
        <taxon>Eukaryota</taxon>
        <taxon>Fungi</taxon>
        <taxon>Dikarya</taxon>
        <taxon>Ascomycota</taxon>
        <taxon>Pezizomycotina</taxon>
        <taxon>Leotiomycetes</taxon>
        <taxon>Helotiales</taxon>
        <taxon>Helotiales incertae sedis</taxon>
        <taxon>Amylocarpus</taxon>
    </lineage>
</organism>
<keyword evidence="3" id="KW-1185">Reference proteome</keyword>
<dbReference type="Gene3D" id="1.10.10.60">
    <property type="entry name" value="Homeodomain-like"/>
    <property type="match status" value="1"/>
</dbReference>
<dbReference type="AlphaFoldDB" id="A0A9P7Y790"/>
<evidence type="ECO:0000256" key="1">
    <source>
        <dbReference type="SAM" id="MobiDB-lite"/>
    </source>
</evidence>
<feature type="region of interest" description="Disordered" evidence="1">
    <location>
        <begin position="1"/>
        <end position="55"/>
    </location>
</feature>
<evidence type="ECO:0000313" key="2">
    <source>
        <dbReference type="EMBL" id="KAG9227972.1"/>
    </source>
</evidence>
<dbReference type="Proteomes" id="UP000824998">
    <property type="component" value="Unassembled WGS sequence"/>
</dbReference>
<sequence length="99" mass="11059">MAKPMMLEPSSGDDDESGLSHSDPELGSDGDGDGDGCSSEDELGRSGTRMNVPWDPIDEQRLLAYKKEGKSWKWIFRQFQGRTENSVRQRLSIVKRRGG</sequence>
<name>A0A9P7Y790_9HELO</name>
<dbReference type="EMBL" id="MU252300">
    <property type="protein sequence ID" value="KAG9227972.1"/>
    <property type="molecule type" value="Genomic_DNA"/>
</dbReference>
<evidence type="ECO:0000313" key="3">
    <source>
        <dbReference type="Proteomes" id="UP000824998"/>
    </source>
</evidence>